<protein>
    <submittedName>
        <fullName evidence="1">Uncharacterized protein</fullName>
    </submittedName>
</protein>
<dbReference type="Proteomes" id="UP000075840">
    <property type="component" value="Unassembled WGS sequence"/>
</dbReference>
<dbReference type="EMBL" id="APCN01002285">
    <property type="status" value="NOT_ANNOTATED_CDS"/>
    <property type="molecule type" value="Genomic_DNA"/>
</dbReference>
<dbReference type="AlphaFoldDB" id="A0A182IGX9"/>
<sequence>MLQCNKMLQMRPFSLKEAKDFPITFLHSNTTGWVQVESMLLVQE</sequence>
<dbReference type="EnsemblMetazoa" id="AARA014714-RA">
    <property type="protein sequence ID" value="AARA014714-PA"/>
    <property type="gene ID" value="AARA014714"/>
</dbReference>
<evidence type="ECO:0000313" key="2">
    <source>
        <dbReference type="Proteomes" id="UP000075840"/>
    </source>
</evidence>
<reference evidence="1" key="1">
    <citation type="submission" date="2022-08" db="UniProtKB">
        <authorList>
            <consortium name="EnsemblMetazoa"/>
        </authorList>
    </citation>
    <scope>IDENTIFICATION</scope>
    <source>
        <strain evidence="1">Dongola</strain>
    </source>
</reference>
<evidence type="ECO:0000313" key="1">
    <source>
        <dbReference type="EnsemblMetazoa" id="AARA014714-PA"/>
    </source>
</evidence>
<organism evidence="1 2">
    <name type="scientific">Anopheles arabiensis</name>
    <name type="common">Mosquito</name>
    <dbReference type="NCBI Taxonomy" id="7173"/>
    <lineage>
        <taxon>Eukaryota</taxon>
        <taxon>Metazoa</taxon>
        <taxon>Ecdysozoa</taxon>
        <taxon>Arthropoda</taxon>
        <taxon>Hexapoda</taxon>
        <taxon>Insecta</taxon>
        <taxon>Pterygota</taxon>
        <taxon>Neoptera</taxon>
        <taxon>Endopterygota</taxon>
        <taxon>Diptera</taxon>
        <taxon>Nematocera</taxon>
        <taxon>Culicoidea</taxon>
        <taxon>Culicidae</taxon>
        <taxon>Anophelinae</taxon>
        <taxon>Anopheles</taxon>
    </lineage>
</organism>
<keyword evidence="2" id="KW-1185">Reference proteome</keyword>
<proteinExistence type="predicted"/>
<accession>A0A182IGX9</accession>
<dbReference type="VEuPathDB" id="VectorBase:AARA014714"/>
<name>A0A182IGX9_ANOAR</name>